<evidence type="ECO:0000313" key="2">
    <source>
        <dbReference type="EMBL" id="KAA0050613.1"/>
    </source>
</evidence>
<dbReference type="EMBL" id="SSTE01011804">
    <property type="protein sequence ID" value="KAA0050613.1"/>
    <property type="molecule type" value="Genomic_DNA"/>
</dbReference>
<protein>
    <submittedName>
        <fullName evidence="3">Reverse transcriptase</fullName>
    </submittedName>
</protein>
<comment type="caution">
    <text evidence="3">The sequence shown here is derived from an EMBL/GenBank/DDBJ whole genome shotgun (WGS) entry which is preliminary data.</text>
</comment>
<reference evidence="4 5" key="1">
    <citation type="submission" date="2019-08" db="EMBL/GenBank/DDBJ databases">
        <title>Draft genome sequences of two oriental melons (Cucumis melo L. var makuwa).</title>
        <authorList>
            <person name="Kwon S.-Y."/>
        </authorList>
    </citation>
    <scope>NUCLEOTIDE SEQUENCE [LARGE SCALE GENOMIC DNA]</scope>
    <source>
        <strain evidence="5">cv. Chang Bougi</strain>
        <strain evidence="4">cv. SW 3</strain>
        <tissue evidence="3">Leaf</tissue>
    </source>
</reference>
<dbReference type="Proteomes" id="UP000321947">
    <property type="component" value="Unassembled WGS sequence"/>
</dbReference>
<dbReference type="AlphaFoldDB" id="A0A5D3C796"/>
<keyword evidence="3" id="KW-0808">Transferase</keyword>
<dbReference type="OrthoDB" id="1738989at2759"/>
<dbReference type="Pfam" id="PF25597">
    <property type="entry name" value="SH3_retrovirus"/>
    <property type="match status" value="1"/>
</dbReference>
<feature type="domain" description="Retroviral polymerase SH3-like" evidence="1">
    <location>
        <begin position="128"/>
        <end position="188"/>
    </location>
</feature>
<keyword evidence="3" id="KW-0695">RNA-directed DNA polymerase</keyword>
<gene>
    <name evidence="3" type="ORF">E5676_scaffold1737G001240</name>
    <name evidence="2" type="ORF">E6C27_scaffold673G00750</name>
</gene>
<accession>A0A5D3C796</accession>
<dbReference type="GO" id="GO:0003964">
    <property type="term" value="F:RNA-directed DNA polymerase activity"/>
    <property type="evidence" value="ECO:0007669"/>
    <property type="project" value="UniProtKB-KW"/>
</dbReference>
<dbReference type="EMBL" id="SSTD01013081">
    <property type="protein sequence ID" value="TYK07827.1"/>
    <property type="molecule type" value="Genomic_DNA"/>
</dbReference>
<evidence type="ECO:0000313" key="3">
    <source>
        <dbReference type="EMBL" id="TYK07827.1"/>
    </source>
</evidence>
<evidence type="ECO:0000313" key="5">
    <source>
        <dbReference type="Proteomes" id="UP000321947"/>
    </source>
</evidence>
<dbReference type="InterPro" id="IPR057670">
    <property type="entry name" value="SH3_retrovirus"/>
</dbReference>
<evidence type="ECO:0000313" key="4">
    <source>
        <dbReference type="Proteomes" id="UP000321393"/>
    </source>
</evidence>
<name>A0A5D3C796_CUCMM</name>
<proteinExistence type="predicted"/>
<dbReference type="Proteomes" id="UP000321393">
    <property type="component" value="Unassembled WGS sequence"/>
</dbReference>
<evidence type="ECO:0000259" key="1">
    <source>
        <dbReference type="Pfam" id="PF25597"/>
    </source>
</evidence>
<keyword evidence="3" id="KW-0548">Nucleotidyltransferase</keyword>
<sequence>MLRVPNVLHVPKLSYNLLSISKITRELHCKAIFLPELVYFEDMSSGRTIDTTWHIWGLYIFDEHTSCSSFSRVSLLSSYFNTSGQDSAHLINRMPSRILHLQTPLDCLKESYPSTSLVSEVPLRVFGCTAYVHNFGPNQTKFTLRAHACVFVGYPFHQCGYKCFHPPSRKYFVTMEITFCENRPYFSVSHLQGESVSEESNNTFEFIEPTPSTVSKVDPHPIILLTNQVPWKTHYRRNFRKEVGSPTS</sequence>
<organism evidence="3 5">
    <name type="scientific">Cucumis melo var. makuwa</name>
    <name type="common">Oriental melon</name>
    <dbReference type="NCBI Taxonomy" id="1194695"/>
    <lineage>
        <taxon>Eukaryota</taxon>
        <taxon>Viridiplantae</taxon>
        <taxon>Streptophyta</taxon>
        <taxon>Embryophyta</taxon>
        <taxon>Tracheophyta</taxon>
        <taxon>Spermatophyta</taxon>
        <taxon>Magnoliopsida</taxon>
        <taxon>eudicotyledons</taxon>
        <taxon>Gunneridae</taxon>
        <taxon>Pentapetalae</taxon>
        <taxon>rosids</taxon>
        <taxon>fabids</taxon>
        <taxon>Cucurbitales</taxon>
        <taxon>Cucurbitaceae</taxon>
        <taxon>Benincaseae</taxon>
        <taxon>Cucumis</taxon>
    </lineage>
</organism>